<comment type="similarity">
    <text evidence="1">Belongs to the LysR transcriptional regulatory family.</text>
</comment>
<dbReference type="PANTHER" id="PTHR30126">
    <property type="entry name" value="HTH-TYPE TRANSCRIPTIONAL REGULATOR"/>
    <property type="match status" value="1"/>
</dbReference>
<keyword evidence="2" id="KW-0805">Transcription regulation</keyword>
<reference evidence="6 7" key="1">
    <citation type="journal article" date="2024" name="ISME J.">
        <title>Staphylococcus epidermidis bacteriocin A37 kills natural competitors with a unique mechanism of action.</title>
        <authorList>
            <person name="Puls J.S."/>
            <person name="Winnerling B."/>
            <person name="Power J.J."/>
            <person name="Kruger A.M."/>
            <person name="Brajtenbach D."/>
            <person name="Johnson M."/>
            <person name="Bilici K."/>
            <person name="Camus L."/>
            <person name="Fliesswasser T."/>
            <person name="Schneider T."/>
            <person name="Sahl H.G."/>
            <person name="Ghosal D."/>
            <person name="Kubitscheck U."/>
            <person name="Heilbronner S."/>
            <person name="Grein F."/>
        </authorList>
    </citation>
    <scope>NUCLEOTIDE SEQUENCE [LARGE SCALE GENOMIC DNA]</scope>
    <source>
        <strain evidence="6 7">SCK7</strain>
    </source>
</reference>
<organism evidence="6 7">
    <name type="scientific">Staphylococcus casei</name>
    <dbReference type="NCBI Taxonomy" id="201828"/>
    <lineage>
        <taxon>Bacteria</taxon>
        <taxon>Bacillati</taxon>
        <taxon>Bacillota</taxon>
        <taxon>Bacilli</taxon>
        <taxon>Bacillales</taxon>
        <taxon>Staphylococcaceae</taxon>
        <taxon>Staphylococcus</taxon>
    </lineage>
</organism>
<keyword evidence="3" id="KW-0238">DNA-binding</keyword>
<evidence type="ECO:0000256" key="1">
    <source>
        <dbReference type="ARBA" id="ARBA00009437"/>
    </source>
</evidence>
<dbReference type="SUPFAM" id="SSF53850">
    <property type="entry name" value="Periplasmic binding protein-like II"/>
    <property type="match status" value="1"/>
</dbReference>
<dbReference type="Proteomes" id="UP001468345">
    <property type="component" value="Chromosome"/>
</dbReference>
<evidence type="ECO:0000259" key="5">
    <source>
        <dbReference type="PROSITE" id="PS50931"/>
    </source>
</evidence>
<proteinExistence type="inferred from homology"/>
<dbReference type="InterPro" id="IPR036390">
    <property type="entry name" value="WH_DNA-bd_sf"/>
</dbReference>
<dbReference type="RefSeq" id="WP_341636676.1">
    <property type="nucleotide sequence ID" value="NZ_CP133006.1"/>
</dbReference>
<dbReference type="InterPro" id="IPR005119">
    <property type="entry name" value="LysR_subst-bd"/>
</dbReference>
<evidence type="ECO:0000313" key="7">
    <source>
        <dbReference type="Proteomes" id="UP001468345"/>
    </source>
</evidence>
<evidence type="ECO:0000256" key="4">
    <source>
        <dbReference type="ARBA" id="ARBA00023163"/>
    </source>
</evidence>
<evidence type="ECO:0000256" key="2">
    <source>
        <dbReference type="ARBA" id="ARBA00023015"/>
    </source>
</evidence>
<dbReference type="InterPro" id="IPR036388">
    <property type="entry name" value="WH-like_DNA-bd_sf"/>
</dbReference>
<dbReference type="InterPro" id="IPR000847">
    <property type="entry name" value="LysR_HTH_N"/>
</dbReference>
<name>A0ABZ2W8C5_9STAP</name>
<evidence type="ECO:0000313" key="6">
    <source>
        <dbReference type="EMBL" id="WZG08180.1"/>
    </source>
</evidence>
<evidence type="ECO:0000256" key="3">
    <source>
        <dbReference type="ARBA" id="ARBA00023125"/>
    </source>
</evidence>
<keyword evidence="7" id="KW-1185">Reference proteome</keyword>
<accession>A0ABZ2W8C5</accession>
<dbReference type="SUPFAM" id="SSF46785">
    <property type="entry name" value="Winged helix' DNA-binding domain"/>
    <property type="match status" value="1"/>
</dbReference>
<dbReference type="EMBL" id="CP133006">
    <property type="protein sequence ID" value="WZG08180.1"/>
    <property type="molecule type" value="Genomic_DNA"/>
</dbReference>
<dbReference type="Gene3D" id="3.40.190.10">
    <property type="entry name" value="Periplasmic binding protein-like II"/>
    <property type="match status" value="2"/>
</dbReference>
<protein>
    <submittedName>
        <fullName evidence="6">LysR family transcriptional regulator</fullName>
    </submittedName>
</protein>
<gene>
    <name evidence="6" type="ORF">SHJJP9002_000045</name>
</gene>
<feature type="domain" description="HTH lysR-type" evidence="5">
    <location>
        <begin position="1"/>
        <end position="58"/>
    </location>
</feature>
<dbReference type="Pfam" id="PF00126">
    <property type="entry name" value="HTH_1"/>
    <property type="match status" value="1"/>
</dbReference>
<dbReference type="Gene3D" id="1.10.10.10">
    <property type="entry name" value="Winged helix-like DNA-binding domain superfamily/Winged helix DNA-binding domain"/>
    <property type="match status" value="1"/>
</dbReference>
<dbReference type="Pfam" id="PF03466">
    <property type="entry name" value="LysR_substrate"/>
    <property type="match status" value="1"/>
</dbReference>
<dbReference type="PANTHER" id="PTHR30126:SF96">
    <property type="entry name" value="TRANSCRIPTIONAL REGULATORY PROTEIN, LYSR FAMILY"/>
    <property type="match status" value="1"/>
</dbReference>
<sequence>METEYIEDLISIVESKSYNKAAIERNISTPGIKKRIVQIERYFGYKIFDATPRGVSLTNEGIKLYAGLKSIKQQIDYLKKQDNTVLKVGVISNFPLDKLYEMNKQNKRIRLFPSNSTYDLLNQLKQEKLDLVIGEQIELQEGIYYESWFEEPYEIVFSKDHSFNHKSNINISDLKQEHFYLLESPGDSFNFENNQINSKAMNLSYVKDRESILNFIATSQSLAICPQSYIKKINNDIYTHIKLPNSKRIIGIYAKRQKNIDDFHTILDKYKT</sequence>
<keyword evidence="4" id="KW-0804">Transcription</keyword>
<dbReference type="PROSITE" id="PS50931">
    <property type="entry name" value="HTH_LYSR"/>
    <property type="match status" value="1"/>
</dbReference>
<dbReference type="CDD" id="cd05466">
    <property type="entry name" value="PBP2_LTTR_substrate"/>
    <property type="match status" value="1"/>
</dbReference>